<organism evidence="1 2">
    <name type="scientific">Anabas testudineus</name>
    <name type="common">Climbing perch</name>
    <name type="synonym">Anthias testudineus</name>
    <dbReference type="NCBI Taxonomy" id="64144"/>
    <lineage>
        <taxon>Eukaryota</taxon>
        <taxon>Metazoa</taxon>
        <taxon>Chordata</taxon>
        <taxon>Craniata</taxon>
        <taxon>Vertebrata</taxon>
        <taxon>Euteleostomi</taxon>
        <taxon>Actinopterygii</taxon>
        <taxon>Neopterygii</taxon>
        <taxon>Teleostei</taxon>
        <taxon>Neoteleostei</taxon>
        <taxon>Acanthomorphata</taxon>
        <taxon>Anabantaria</taxon>
        <taxon>Anabantiformes</taxon>
        <taxon>Anabantoidei</taxon>
        <taxon>Anabantidae</taxon>
        <taxon>Anabas</taxon>
    </lineage>
</organism>
<dbReference type="AlphaFoldDB" id="A0A3Q1K7D1"/>
<dbReference type="OMA" id="HSAMDFH"/>
<reference evidence="1" key="3">
    <citation type="submission" date="2025-09" db="UniProtKB">
        <authorList>
            <consortium name="Ensembl"/>
        </authorList>
    </citation>
    <scope>IDENTIFICATION</scope>
</reference>
<reference evidence="1" key="1">
    <citation type="submission" date="2021-04" db="EMBL/GenBank/DDBJ databases">
        <authorList>
            <consortium name="Wellcome Sanger Institute Data Sharing"/>
        </authorList>
    </citation>
    <scope>NUCLEOTIDE SEQUENCE [LARGE SCALE GENOMIC DNA]</scope>
</reference>
<accession>A0A3Q1K7D1</accession>
<proteinExistence type="predicted"/>
<dbReference type="OrthoDB" id="9560371at2759"/>
<dbReference type="Proteomes" id="UP000265040">
    <property type="component" value="Chromosome 15"/>
</dbReference>
<reference evidence="1" key="2">
    <citation type="submission" date="2025-08" db="UniProtKB">
        <authorList>
            <consortium name="Ensembl"/>
        </authorList>
    </citation>
    <scope>IDENTIFICATION</scope>
</reference>
<keyword evidence="2" id="KW-1185">Reference proteome</keyword>
<sequence>VVPIAIINLLINGLGLCGSRAHIQQQVEMSIQHLNSKEIHLESLGTLGVLRLLLRLAVAEEKKAIGLCGAEVKGDGAGLLGIPFVEDDIRLGRFKCNWVQSGHILTLKGHSAMDFHFGITLSGQSGQLKSHIVVFVHNLN</sequence>
<dbReference type="InParanoid" id="A0A3Q1K7D1"/>
<dbReference type="GeneTree" id="ENSGT00940000177029"/>
<evidence type="ECO:0000313" key="1">
    <source>
        <dbReference type="Ensembl" id="ENSATEP00000028516.1"/>
    </source>
</evidence>
<protein>
    <submittedName>
        <fullName evidence="1">Uncharacterized protein</fullName>
    </submittedName>
</protein>
<name>A0A3Q1K7D1_ANATE</name>
<evidence type="ECO:0000313" key="2">
    <source>
        <dbReference type="Proteomes" id="UP000265040"/>
    </source>
</evidence>
<dbReference type="Ensembl" id="ENSATET00000028959.2">
    <property type="protein sequence ID" value="ENSATEP00000028516.1"/>
    <property type="gene ID" value="ENSATEG00000019686.2"/>
</dbReference>